<evidence type="ECO:0000313" key="3">
    <source>
        <dbReference type="EMBL" id="GAA1833648.1"/>
    </source>
</evidence>
<feature type="region of interest" description="Disordered" evidence="1">
    <location>
        <begin position="1095"/>
        <end position="1128"/>
    </location>
</feature>
<accession>A0ABN2MNW1</accession>
<keyword evidence="4" id="KW-1185">Reference proteome</keyword>
<proteinExistence type="predicted"/>
<name>A0ABN2MNW1_9PSEU</name>
<feature type="transmembrane region" description="Helical" evidence="2">
    <location>
        <begin position="1238"/>
        <end position="1257"/>
    </location>
</feature>
<evidence type="ECO:0000313" key="4">
    <source>
        <dbReference type="Proteomes" id="UP001500449"/>
    </source>
</evidence>
<keyword evidence="2" id="KW-1133">Transmembrane helix</keyword>
<feature type="transmembrane region" description="Helical" evidence="2">
    <location>
        <begin position="1193"/>
        <end position="1218"/>
    </location>
</feature>
<comment type="caution">
    <text evidence="3">The sequence shown here is derived from an EMBL/GenBank/DDBJ whole genome shotgun (WGS) entry which is preliminary data.</text>
</comment>
<reference evidence="3 4" key="1">
    <citation type="journal article" date="2019" name="Int. J. Syst. Evol. Microbiol.">
        <title>The Global Catalogue of Microorganisms (GCM) 10K type strain sequencing project: providing services to taxonomists for standard genome sequencing and annotation.</title>
        <authorList>
            <consortium name="The Broad Institute Genomics Platform"/>
            <consortium name="The Broad Institute Genome Sequencing Center for Infectious Disease"/>
            <person name="Wu L."/>
            <person name="Ma J."/>
        </authorList>
    </citation>
    <scope>NUCLEOTIDE SEQUENCE [LARGE SCALE GENOMIC DNA]</scope>
    <source>
        <strain evidence="3 4">JCM 16009</strain>
    </source>
</reference>
<feature type="compositionally biased region" description="Basic and acidic residues" evidence="1">
    <location>
        <begin position="1100"/>
        <end position="1115"/>
    </location>
</feature>
<dbReference type="RefSeq" id="WP_344412751.1">
    <property type="nucleotide sequence ID" value="NZ_BAAAQK010000003.1"/>
</dbReference>
<evidence type="ECO:0000256" key="1">
    <source>
        <dbReference type="SAM" id="MobiDB-lite"/>
    </source>
</evidence>
<dbReference type="Proteomes" id="UP001500449">
    <property type="component" value="Unassembled WGS sequence"/>
</dbReference>
<gene>
    <name evidence="3" type="ORF">GCM10009836_09740</name>
</gene>
<evidence type="ECO:0000256" key="2">
    <source>
        <dbReference type="SAM" id="Phobius"/>
    </source>
</evidence>
<keyword evidence="2" id="KW-0812">Transmembrane</keyword>
<protein>
    <submittedName>
        <fullName evidence="3">Uncharacterized protein</fullName>
    </submittedName>
</protein>
<keyword evidence="2" id="KW-0472">Membrane</keyword>
<sequence>MRFDAPLPDVHVVEFGDRGDGHPLGTYRQVARHVWHEDGLDGARDLFTFTEVRRAKSAITLYDRSRRVTLELDLQLGLVTYSESGGTARALYAITEVSARPNGRLTNLVTVGGGYYIQAGPAEWLECYPDGNVRARYPESRRDDWSIYLRDPARRANVQLDLHREEVRYRTDGGAENVLGRVVEATGGVTGRLVNRVEFGTSTRHWAGTFRQTGPATWVEDSRTAGPDRFEFHETARDDWSVYLLDRSRDVGLQLDLHTGIVYLTVGTGPRGEQYRIVGSDEVTTVGAADGRRVNWILTGSADGLPGVTFHQTGRRHWAAGDRVLEEVGRTRDVIHLRGARPGADPVEFDLVTGVCTGGRVLDTRSHLNGWLLRRVELGSDGTWTGRLRQVGWNSWVEDTPRAPAEFVYDETGRDDWTVTLRDTSRGVDIVVDLYSRTVSGREIASAAGGPEPWRHRQPITSRSVLTAAPEVDPVTKVVTERPVYRTSVSVPRAAVYADVWASEEVTLEIDGVAHVVDGVRPVRVRPSRLSRISIATAATSLSCPQIYLRTNLMTAAQRHVLMPDVETHKKVVALKPGDLFAARTALGVPHLDAEQADALQRSLVNVASSVQHTYNDTPHGVHHDRAVHPANMEHPHFRLDFTGGVSYTPLTAAQVRAHTANARRLELPVGQGLFDGIAEWFHKAEAIVVHTVTAVAHDIVETVEHVAKDVVETVDHVGEDLVHGDLLSAGKDLLQGGEHLGTDLVRGVAGVATDVVKGAGQLLVVTVAAGKEAVQWVIDHTGVLGEALGWLLHKAGVALGDAVGWLLDRVGWRTDVIATHDGLEDLLVSAFGGLKVFPARLRTEADGFFASLATTVEDGIDSALDRLGIDALAPQHGPVAGHSAAVETLEWLLGQVVGGPPALSFATAFASGGTGGTGEGPGGAVLALLEDALGDADDPAVAAFGDALRYLQLAVSGSEHTPEHLIGALLELVKGIALIGIRIVGAVADAVLDLVAAVVDGLAKVAQQPLDLPFLSDFYEGITGGKQLTVLSLTCLAVGAPMTMLYRSMFHARPFADGAPVELTQMDGLGRNTGVLYATGQIFASVTSTASDAYSYTSHESERQGGEDGDRELDTFGGGDGPPLAGAPAGDPAVTFLALNSLTGLLCMVGANPVSWAEKRRARQMLAGEEPTDDTAPLDLTRRDDPREAPSFWSWVIWTYQFPLWFIDVAVGIGMIAGKKARGETRGLAMAGGVYRVFVALGGAGTIVLMGVLAAADDGKARYLRTGTTNLSDEDQQYLAWAETPQARRLKALGNMIDGVPAVAQVLGIDQVVEATEGISLVGLLAVDALGHLGEGIVYAVRTGQDALY</sequence>
<dbReference type="EMBL" id="BAAAQK010000003">
    <property type="protein sequence ID" value="GAA1833648.1"/>
    <property type="molecule type" value="Genomic_DNA"/>
</dbReference>
<organism evidence="3 4">
    <name type="scientific">Pseudonocardia ailaonensis</name>
    <dbReference type="NCBI Taxonomy" id="367279"/>
    <lineage>
        <taxon>Bacteria</taxon>
        <taxon>Bacillati</taxon>
        <taxon>Actinomycetota</taxon>
        <taxon>Actinomycetes</taxon>
        <taxon>Pseudonocardiales</taxon>
        <taxon>Pseudonocardiaceae</taxon>
        <taxon>Pseudonocardia</taxon>
    </lineage>
</organism>